<accession>A0ABS6DZI5</accession>
<comment type="catalytic activity">
    <reaction evidence="7 8">
        <text>deamido-NAD(+) + L-glutamine + ATP + H2O = L-glutamate + AMP + diphosphate + NAD(+) + H(+)</text>
        <dbReference type="Rhea" id="RHEA:24384"/>
        <dbReference type="ChEBI" id="CHEBI:15377"/>
        <dbReference type="ChEBI" id="CHEBI:15378"/>
        <dbReference type="ChEBI" id="CHEBI:29985"/>
        <dbReference type="ChEBI" id="CHEBI:30616"/>
        <dbReference type="ChEBI" id="CHEBI:33019"/>
        <dbReference type="ChEBI" id="CHEBI:57540"/>
        <dbReference type="ChEBI" id="CHEBI:58359"/>
        <dbReference type="ChEBI" id="CHEBI:58437"/>
        <dbReference type="ChEBI" id="CHEBI:456215"/>
        <dbReference type="EC" id="6.3.5.1"/>
    </reaction>
</comment>
<feature type="binding site" evidence="7">
    <location>
        <begin position="484"/>
        <end position="487"/>
    </location>
    <ligand>
        <name>deamido-NAD(+)</name>
        <dbReference type="ChEBI" id="CHEBI:58437"/>
        <note>ligand shared between two neighboring subunits</note>
    </ligand>
</feature>
<dbReference type="PANTHER" id="PTHR23090">
    <property type="entry name" value="NH 3 /GLUTAMINE-DEPENDENT NAD + SYNTHETASE"/>
    <property type="match status" value="1"/>
</dbReference>
<dbReference type="CDD" id="cd00553">
    <property type="entry name" value="NAD_synthase"/>
    <property type="match status" value="1"/>
</dbReference>
<evidence type="ECO:0000256" key="5">
    <source>
        <dbReference type="ARBA" id="ARBA00022840"/>
    </source>
</evidence>
<evidence type="ECO:0000256" key="8">
    <source>
        <dbReference type="PIRNR" id="PIRNR006630"/>
    </source>
</evidence>
<comment type="similarity">
    <text evidence="9">Belongs to the NAD synthetase family.</text>
</comment>
<evidence type="ECO:0000256" key="9">
    <source>
        <dbReference type="RuleBase" id="RU003811"/>
    </source>
</evidence>
<dbReference type="GO" id="GO:0008795">
    <property type="term" value="F:NAD+ synthase activity"/>
    <property type="evidence" value="ECO:0007669"/>
    <property type="project" value="UniProtKB-EC"/>
</dbReference>
<feature type="binding site" evidence="7">
    <location>
        <position position="133"/>
    </location>
    <ligand>
        <name>L-glutamine</name>
        <dbReference type="ChEBI" id="CHEBI:58359"/>
    </ligand>
</feature>
<dbReference type="NCBIfam" id="NF002730">
    <property type="entry name" value="PRK02628.1"/>
    <property type="match status" value="1"/>
</dbReference>
<evidence type="ECO:0000256" key="6">
    <source>
        <dbReference type="ARBA" id="ARBA00023027"/>
    </source>
</evidence>
<evidence type="ECO:0000259" key="10">
    <source>
        <dbReference type="PROSITE" id="PS50263"/>
    </source>
</evidence>
<feature type="binding site" evidence="7">
    <location>
        <begin position="364"/>
        <end position="371"/>
    </location>
    <ligand>
        <name>ATP</name>
        <dbReference type="ChEBI" id="CHEBI:30616"/>
    </ligand>
</feature>
<keyword evidence="6 7" id="KW-0520">NAD</keyword>
<dbReference type="PROSITE" id="PS50263">
    <property type="entry name" value="CN_HYDROLASE"/>
    <property type="match status" value="1"/>
</dbReference>
<feature type="binding site" evidence="7">
    <location>
        <position position="474"/>
    </location>
    <ligand>
        <name>ATP</name>
        <dbReference type="ChEBI" id="CHEBI:30616"/>
    </ligand>
</feature>
<feature type="binding site" evidence="7">
    <location>
        <position position="450"/>
    </location>
    <ligand>
        <name>deamido-NAD(+)</name>
        <dbReference type="ChEBI" id="CHEBI:58437"/>
        <note>ligand shared between two neighboring subunits</note>
    </ligand>
</feature>
<keyword evidence="12" id="KW-1185">Reference proteome</keyword>
<feature type="active site" description="Nucleophile; for glutaminase activity" evidence="7">
    <location>
        <position position="182"/>
    </location>
</feature>
<proteinExistence type="inferred from homology"/>
<evidence type="ECO:0000313" key="12">
    <source>
        <dbReference type="Proteomes" id="UP001196301"/>
    </source>
</evidence>
<dbReference type="PANTHER" id="PTHR23090:SF9">
    <property type="entry name" value="GLUTAMINE-DEPENDENT NAD(+) SYNTHETASE"/>
    <property type="match status" value="1"/>
</dbReference>
<feature type="active site" description="For glutaminase activity" evidence="7">
    <location>
        <position position="127"/>
    </location>
</feature>
<keyword evidence="3 7" id="KW-0436">Ligase</keyword>
<dbReference type="EMBL" id="JAHLOQ010000044">
    <property type="protein sequence ID" value="MBU5337252.1"/>
    <property type="molecule type" value="Genomic_DNA"/>
</dbReference>
<evidence type="ECO:0000256" key="1">
    <source>
        <dbReference type="ARBA" id="ARBA00005188"/>
    </source>
</evidence>
<evidence type="ECO:0000256" key="4">
    <source>
        <dbReference type="ARBA" id="ARBA00022741"/>
    </source>
</evidence>
<evidence type="ECO:0000256" key="7">
    <source>
        <dbReference type="HAMAP-Rule" id="MF_02090"/>
    </source>
</evidence>
<name>A0ABS6DZI5_9FIRM</name>
<feature type="binding site" evidence="7">
    <location>
        <position position="215"/>
    </location>
    <ligand>
        <name>L-glutamine</name>
        <dbReference type="ChEBI" id="CHEBI:58359"/>
    </ligand>
</feature>
<protein>
    <recommendedName>
        <fullName evidence="7 8">Glutamine-dependent NAD(+) synthetase</fullName>
        <ecNumber evidence="7 8">6.3.5.1</ecNumber>
    </recommendedName>
    <alternativeName>
        <fullName evidence="7 8">NAD(+) synthase [glutamine-hydrolyzing]</fullName>
    </alternativeName>
</protein>
<comment type="similarity">
    <text evidence="2 7 8">In the C-terminal section; belongs to the NAD synthetase family.</text>
</comment>
<gene>
    <name evidence="7" type="primary">nadE</name>
    <name evidence="11" type="ORF">KQI20_12440</name>
</gene>
<dbReference type="Proteomes" id="UP001196301">
    <property type="component" value="Unassembled WGS sequence"/>
</dbReference>
<evidence type="ECO:0000313" key="11">
    <source>
        <dbReference type="EMBL" id="MBU5337252.1"/>
    </source>
</evidence>
<keyword evidence="5 7" id="KW-0067">ATP-binding</keyword>
<dbReference type="InterPro" id="IPR022310">
    <property type="entry name" value="NAD/GMP_synthase"/>
</dbReference>
<feature type="binding site" evidence="7">
    <location>
        <position position="209"/>
    </location>
    <ligand>
        <name>L-glutamine</name>
        <dbReference type="ChEBI" id="CHEBI:58359"/>
    </ligand>
</feature>
<feature type="binding site" evidence="7">
    <location>
        <position position="620"/>
    </location>
    <ligand>
        <name>deamido-NAD(+)</name>
        <dbReference type="ChEBI" id="CHEBI:58437"/>
        <note>ligand shared between two neighboring subunits</note>
    </ligand>
</feature>
<reference evidence="11 12" key="1">
    <citation type="submission" date="2021-06" db="EMBL/GenBank/DDBJ databases">
        <authorList>
            <person name="Sun Q."/>
            <person name="Li D."/>
        </authorList>
    </citation>
    <scope>NUCLEOTIDE SEQUENCE [LARGE SCALE GENOMIC DNA]</scope>
    <source>
        <strain evidence="11 12">N19</strain>
    </source>
</reference>
<feature type="domain" description="CN hydrolase" evidence="10">
    <location>
        <begin position="10"/>
        <end position="281"/>
    </location>
</feature>
<comment type="caution">
    <text evidence="11">The sequence shown here is derived from an EMBL/GenBank/DDBJ whole genome shotgun (WGS) entry which is preliminary data.</text>
</comment>
<dbReference type="InterPro" id="IPR003694">
    <property type="entry name" value="NAD_synthase"/>
</dbReference>
<dbReference type="InterPro" id="IPR003010">
    <property type="entry name" value="C-N_Hydrolase"/>
</dbReference>
<comment type="function">
    <text evidence="7">Catalyzes the ATP-dependent amidation of deamido-NAD to form NAD. Uses L-glutamine as a nitrogen source.</text>
</comment>
<feature type="binding site" evidence="7">
    <location>
        <position position="479"/>
    </location>
    <ligand>
        <name>deamido-NAD(+)</name>
        <dbReference type="ChEBI" id="CHEBI:58437"/>
        <note>ligand shared between two neighboring subunits</note>
    </ligand>
</feature>
<dbReference type="InterPro" id="IPR014445">
    <property type="entry name" value="Gln-dep_NAD_synthase"/>
</dbReference>
<organism evidence="11 12">
    <name type="scientific">Intestinibacter bartlettii</name>
    <dbReference type="NCBI Taxonomy" id="261299"/>
    <lineage>
        <taxon>Bacteria</taxon>
        <taxon>Bacillati</taxon>
        <taxon>Bacillota</taxon>
        <taxon>Clostridia</taxon>
        <taxon>Peptostreptococcales</taxon>
        <taxon>Peptostreptococcaceae</taxon>
        <taxon>Intestinibacter</taxon>
    </lineage>
</organism>
<dbReference type="CDD" id="cd07570">
    <property type="entry name" value="GAT_Gln-NAD-synth"/>
    <property type="match status" value="1"/>
</dbReference>
<feature type="active site" description="Proton acceptor; for glutaminase activity" evidence="7">
    <location>
        <position position="57"/>
    </location>
</feature>
<sequence length="664" mass="74918">MKNLLNHGIVEVATIVPNEIKIADPKFNVDEMLRLLDKVVEENKKGNRQTRVVVYPELSITGYTCHDLFNQSRLIKRAYEELLRFTKLSNKEYSPLIFVGIPLRKDNQLFNCAVAINKGQILGVIPKTFIPNYSEFYEARHFASAVNRLDDKIIMDGKSIPFTTNLLIEDNTSGAIVSAEVCEDVWVPIPPSKYHCLHGANIIVNLSASNETIGKTKYREDLIRMHSATSNCGYIYASSSRGESTTDTVFSGHSLIADNGYIVAESKFLEDIEITYGEIDIEKCENDRAKTTSYMTVVNKQEYEHIYIETFKPIIDKFVSNREISILPFVPQNIDERSSEILKLQAAGLAGRLKKINCKNVVIGISGGLDSTLALVVAVEAFNINGFDKKGIHAITMPCYGTTDRTLNNAKRLMELLNVTSYEINIKDACEQHYKDIGHDKSKLDVTFENVQARERTQILMDISNKIGGLVVGTGDLSELALGWCTYNGDQMSMYGVNASIPKTLVRGILESYAKCHDDLRDTLLDICDTPVSPELLPPNEDGTIKQKTEEKIGSYVIHDFTLYYMLRHGFGPRKIFDLYVNAKIMQDKKMGIEKPVVDKKALLKNMEIFYNRFWSQQFKRSCMPDGIKVGSVSLSPRGDWRMASDACPNIWIEELNELKQIVE</sequence>
<keyword evidence="4 7" id="KW-0547">Nucleotide-binding</keyword>
<evidence type="ECO:0000256" key="2">
    <source>
        <dbReference type="ARBA" id="ARBA00007145"/>
    </source>
</evidence>
<dbReference type="NCBIfam" id="TIGR00552">
    <property type="entry name" value="nadE"/>
    <property type="match status" value="1"/>
</dbReference>
<dbReference type="RefSeq" id="WP_216571742.1">
    <property type="nucleotide sequence ID" value="NZ_JAHLOQ010000044.1"/>
</dbReference>
<dbReference type="Pfam" id="PF00795">
    <property type="entry name" value="CN_hydrolase"/>
    <property type="match status" value="1"/>
</dbReference>
<comment type="pathway">
    <text evidence="1 7 8">Cofactor biosynthesis; NAD(+) biosynthesis; NAD(+) from deamido-NAD(+) (L-Gln route): step 1/1.</text>
</comment>
<dbReference type="EC" id="6.3.5.1" evidence="7 8"/>
<evidence type="ECO:0000256" key="3">
    <source>
        <dbReference type="ARBA" id="ARBA00022598"/>
    </source>
</evidence>
<dbReference type="Pfam" id="PF02540">
    <property type="entry name" value="NAD_synthase"/>
    <property type="match status" value="1"/>
</dbReference>
<dbReference type="PIRSF" id="PIRSF006630">
    <property type="entry name" value="NADS_GAT"/>
    <property type="match status" value="1"/>
</dbReference>
<dbReference type="HAMAP" id="MF_02090">
    <property type="entry name" value="NadE_glutamine_dep"/>
    <property type="match status" value="1"/>
</dbReference>